<dbReference type="InterPro" id="IPR016135">
    <property type="entry name" value="UBQ-conjugating_enzyme/RWD"/>
</dbReference>
<evidence type="ECO:0000313" key="1">
    <source>
        <dbReference type="EMBL" id="PWJ89529.1"/>
    </source>
</evidence>
<evidence type="ECO:0000313" key="2">
    <source>
        <dbReference type="Proteomes" id="UP000245631"/>
    </source>
</evidence>
<dbReference type="EMBL" id="QGGH01000007">
    <property type="protein sequence ID" value="PWJ89529.1"/>
    <property type="molecule type" value="Genomic_DNA"/>
</dbReference>
<name>A0A8E2WCW3_RHILI</name>
<dbReference type="RefSeq" id="WP_109668808.1">
    <property type="nucleotide sequence ID" value="NZ_QGGH01000007.1"/>
</dbReference>
<sequence>MTWTVTQQQRLALEHQILQNEGFAQFGVYHYATYDTYNASGTATTSSGRSYQLFCTIPPGYPTERPSLYITDPKPLLNYHGAVISGLGVSHAMHTLEPHSAGWVQICHWRADRWHAGIVLQKVFLKAMLWLEAYEQHLATGRDLADFVRTMQEAA</sequence>
<protein>
    <submittedName>
        <fullName evidence="1">Uncharacterized protein</fullName>
    </submittedName>
</protein>
<dbReference type="SUPFAM" id="SSF54495">
    <property type="entry name" value="UBC-like"/>
    <property type="match status" value="1"/>
</dbReference>
<accession>A0A8E2WCW3</accession>
<comment type="caution">
    <text evidence="1">The sequence shown here is derived from an EMBL/GenBank/DDBJ whole genome shotgun (WGS) entry which is preliminary data.</text>
</comment>
<proteinExistence type="predicted"/>
<dbReference type="GeneID" id="61054143"/>
<dbReference type="AlphaFoldDB" id="A0A8E2WCW3"/>
<dbReference type="Proteomes" id="UP000245631">
    <property type="component" value="Unassembled WGS sequence"/>
</dbReference>
<gene>
    <name evidence="1" type="ORF">C8D77_107173</name>
</gene>
<reference evidence="1 2" key="1">
    <citation type="submission" date="2018-05" db="EMBL/GenBank/DDBJ databases">
        <title>Genomic Encyclopedia of Type Strains, Phase IV (KMG-IV): sequencing the most valuable type-strain genomes for metagenomic binning, comparative biology and taxonomic classification.</title>
        <authorList>
            <person name="Goeker M."/>
        </authorList>
    </citation>
    <scope>NUCLEOTIDE SEQUENCE [LARGE SCALE GENOMIC DNA]</scope>
    <source>
        <strain evidence="1 2">DSM 2626</strain>
    </source>
</reference>
<organism evidence="1 2">
    <name type="scientific">Rhizobium loti</name>
    <name type="common">Mesorhizobium loti</name>
    <dbReference type="NCBI Taxonomy" id="381"/>
    <lineage>
        <taxon>Bacteria</taxon>
        <taxon>Pseudomonadati</taxon>
        <taxon>Pseudomonadota</taxon>
        <taxon>Alphaproteobacteria</taxon>
        <taxon>Hyphomicrobiales</taxon>
        <taxon>Phyllobacteriaceae</taxon>
        <taxon>Mesorhizobium</taxon>
    </lineage>
</organism>